<dbReference type="Proteomes" id="UP000799118">
    <property type="component" value="Unassembled WGS sequence"/>
</dbReference>
<feature type="region of interest" description="Disordered" evidence="1">
    <location>
        <begin position="175"/>
        <end position="203"/>
    </location>
</feature>
<proteinExistence type="predicted"/>
<reference evidence="2" key="1">
    <citation type="journal article" date="2019" name="Environ. Microbiol.">
        <title>Fungal ecological strategies reflected in gene transcription - a case study of two litter decomposers.</title>
        <authorList>
            <person name="Barbi F."/>
            <person name="Kohler A."/>
            <person name="Barry K."/>
            <person name="Baskaran P."/>
            <person name="Daum C."/>
            <person name="Fauchery L."/>
            <person name="Ihrmark K."/>
            <person name="Kuo A."/>
            <person name="LaButti K."/>
            <person name="Lipzen A."/>
            <person name="Morin E."/>
            <person name="Grigoriev I.V."/>
            <person name="Henrissat B."/>
            <person name="Lindahl B."/>
            <person name="Martin F."/>
        </authorList>
    </citation>
    <scope>NUCLEOTIDE SEQUENCE</scope>
    <source>
        <strain evidence="2">JB14</strain>
    </source>
</reference>
<feature type="region of interest" description="Disordered" evidence="1">
    <location>
        <begin position="329"/>
        <end position="428"/>
    </location>
</feature>
<feature type="region of interest" description="Disordered" evidence="1">
    <location>
        <begin position="18"/>
        <end position="38"/>
    </location>
</feature>
<evidence type="ECO:0000256" key="1">
    <source>
        <dbReference type="SAM" id="MobiDB-lite"/>
    </source>
</evidence>
<gene>
    <name evidence="2" type="ORF">BT96DRAFT_945198</name>
</gene>
<dbReference type="OrthoDB" id="3065408at2759"/>
<feature type="compositionally biased region" description="Low complexity" evidence="1">
    <location>
        <begin position="381"/>
        <end position="390"/>
    </location>
</feature>
<feature type="region of interest" description="Disordered" evidence="1">
    <location>
        <begin position="230"/>
        <end position="278"/>
    </location>
</feature>
<feature type="compositionally biased region" description="Acidic residues" evidence="1">
    <location>
        <begin position="175"/>
        <end position="190"/>
    </location>
</feature>
<evidence type="ECO:0008006" key="4">
    <source>
        <dbReference type="Google" id="ProtNLM"/>
    </source>
</evidence>
<dbReference type="EMBL" id="ML769615">
    <property type="protein sequence ID" value="KAE9391712.1"/>
    <property type="molecule type" value="Genomic_DNA"/>
</dbReference>
<name>A0A6A4H0H6_9AGAR</name>
<evidence type="ECO:0000313" key="3">
    <source>
        <dbReference type="Proteomes" id="UP000799118"/>
    </source>
</evidence>
<evidence type="ECO:0000313" key="2">
    <source>
        <dbReference type="EMBL" id="KAE9391712.1"/>
    </source>
</evidence>
<keyword evidence="3" id="KW-1185">Reference proteome</keyword>
<accession>A0A6A4H0H6</accession>
<feature type="compositionally biased region" description="Low complexity" evidence="1">
    <location>
        <begin position="344"/>
        <end position="357"/>
    </location>
</feature>
<organism evidence="2 3">
    <name type="scientific">Gymnopus androsaceus JB14</name>
    <dbReference type="NCBI Taxonomy" id="1447944"/>
    <lineage>
        <taxon>Eukaryota</taxon>
        <taxon>Fungi</taxon>
        <taxon>Dikarya</taxon>
        <taxon>Basidiomycota</taxon>
        <taxon>Agaricomycotina</taxon>
        <taxon>Agaricomycetes</taxon>
        <taxon>Agaricomycetidae</taxon>
        <taxon>Agaricales</taxon>
        <taxon>Marasmiineae</taxon>
        <taxon>Omphalotaceae</taxon>
        <taxon>Gymnopus</taxon>
    </lineage>
</organism>
<protein>
    <recommendedName>
        <fullName evidence="4">Chromatin elongation factor spt5</fullName>
    </recommendedName>
</protein>
<feature type="compositionally biased region" description="Basic and acidic residues" evidence="1">
    <location>
        <begin position="230"/>
        <end position="240"/>
    </location>
</feature>
<feature type="compositionally biased region" description="Low complexity" evidence="1">
    <location>
        <begin position="403"/>
        <end position="414"/>
    </location>
</feature>
<feature type="compositionally biased region" description="Basic and acidic residues" evidence="1">
    <location>
        <begin position="191"/>
        <end position="203"/>
    </location>
</feature>
<sequence>MMEFQLIASMIYKNPTSVSPKIGGDPTAPSAPGERGKEPGVVIESSHAVPAHEVLAGQCEGGVGLQVNVGDGGFLMKAECVEMVGFAFQPYGRWVPGSDSATLAAEELDAPSTPWFDGASNSSAASAISHSPRYVTLFHFSFPNFNVANIQFHDLDGKQLVFSDSRCRAFRAEESDALDDELSESDDETTAAERARQAAESVPLRRHDHVDGVLLVANAWEKFAVEHDQRMHDGNVERPSRKSGKRKADPPAVPSLPRKRARAKSPSPPPNTFREKVQTAKGTYVIYLPEIPGENELQRQTRIYDASEPIIAAVDQEVVAEMIANRRSAPAASGANPTPQQSVPAHSSSISTAPAAPIDEEWTGGAPTLTSAPTPRPRSPPASRARSTSPVLPNDMIVDRQSPSDSSPSPSNDMSIDEQRHTPQVSSFDPRIIQGWTIVKRMLTDPELSLPKAREQVQKLFGGEPEKDIWAMLNKINDLDPDQFEETKSAIDKEVEDRLALAKDADVEIQSPSANVTVEEGQSEEARRRSARLEAQLREQQLLARWVTGDSNPAVNPPDYQVFSVACRRGSELDTFDKISADIEAGRVHASVLRCVFKSRYPGRIYIQAYSMLPKHTKLAGYLRTVPGLLYRHLFKTSFPNENAWSQRNQKVKRQPPPVLKAHDLAMPIHMRVENVSFDDNAIEIATEANILNANDALPTVPQMTFRAGTWAKIKSGRYRGDLGFIVNDDFKEIDTSTHTLLTVVPRIQLPGLSQARPPKAPLPIDFSLSPPIAWASFIASDKVPVTATVRGGFVLLKVKLEALDLALRVADDEFAVFTAIAEGDCLGRVPPLTSWIFQEKETVILRHSRIPAALPGMHWEEDLGRLTDGAEGVIQKVGDLMCEVAFKEKGEVVDVRSVAYRHLVKKLVVGQTVRLGPGVRELREIQWIQRGESGVLSVEERRLELANNEGLISCLFMHPLHGPSVSVWIQALSLIVSLNPNSVVDMSFTLTLSSGNSPHPAFACDSLIPSHTTSCDIRDLSVVERSHWQVSQNNTQNLQNLPPEEYFARNPFRKSGRLPWLGVRVYVRSSEREDRSGWRGEVVDIARDVEDSANYFVLVHWNCSGDQLFDWCNYDNVRRADNHGLLHEFTPYSGNSPWKRLRVKVIKKGLYKDREGEVVDARADPILDHDTVSGISVQIRFHDGDMVGEKRIAWVDYHYVRCCSTWPMRFLHEFGIGDKGLKSYYTFKMGYRPEYSPEEIQRWGRTAIQIPETPTNSPCPMPPPSPYFCFEATWDGSSPPPEVPANFWVLDRRIWKTIGNREIDVARADGIGDLRVSVNHLATGAITLQNHKTRTGSYNQRHEFEDIHPGVIAKNPWSFNIKRSPTANGLYIICNLEPHTGKLARRVRFTKSTSVEKEDRWLLQVVSWTLPVKGMDHIEVLVNEPFITTTRDHLVLVHEALSTVDKANEMMCRLRHEQQAPLNGYTVNEHGQVLKENRRVRQQK</sequence>